<dbReference type="AlphaFoldDB" id="A0A6P6W3Y4"/>
<dbReference type="PANTHER" id="PTHR45868">
    <property type="entry name" value="HEAVY METAL-ASSOCIATED ISOPRENYLATED PLANT PROTEIN 33-RELATED"/>
    <property type="match status" value="1"/>
</dbReference>
<evidence type="ECO:0000259" key="7">
    <source>
        <dbReference type="PROSITE" id="PS50846"/>
    </source>
</evidence>
<dbReference type="OrthoDB" id="1751610at2759"/>
<keyword evidence="4" id="KW-0636">Prenylation</keyword>
<feature type="domain" description="HMA" evidence="7">
    <location>
        <begin position="7"/>
        <end position="71"/>
    </location>
</feature>
<keyword evidence="4" id="KW-0449">Lipoprotein</keyword>
<sequence length="245" mass="27923">MENPSTEPTILLKININCCEYCPGRLERALLTIDGVLSVAVYREKNLVAVKGKVDPNKLIASIKAWGKTAKFLGYDGGPMNFNNHADKEKPQSSKPVRDKCPEHKNFPKNGKERNRGYPKDESRKKEESSHEPEAYVAPQIDREVCRDPYCKLHKSRPIFHNKVPSINCADHPHHTGGFFPRGGSGSHFLNHGNASPYDYPRMAPPHPMMEQPGYGFYSGSYYGPRFDDYSYHDDAPYPRHWPYM</sequence>
<dbReference type="Gene3D" id="3.30.70.100">
    <property type="match status" value="1"/>
</dbReference>
<dbReference type="RefSeq" id="XP_027109645.2">
    <property type="nucleotide sequence ID" value="XM_027253844.2"/>
</dbReference>
<dbReference type="CDD" id="cd00371">
    <property type="entry name" value="HMA"/>
    <property type="match status" value="1"/>
</dbReference>
<evidence type="ECO:0000256" key="5">
    <source>
        <dbReference type="ARBA" id="ARBA00024045"/>
    </source>
</evidence>
<evidence type="ECO:0000256" key="4">
    <source>
        <dbReference type="ARBA" id="ARBA00023289"/>
    </source>
</evidence>
<gene>
    <name evidence="9" type="primary">LOC113729568</name>
</gene>
<dbReference type="PROSITE" id="PS50846">
    <property type="entry name" value="HMA_2"/>
    <property type="match status" value="1"/>
</dbReference>
<evidence type="ECO:0000256" key="6">
    <source>
        <dbReference type="SAM" id="MobiDB-lite"/>
    </source>
</evidence>
<dbReference type="SUPFAM" id="SSF55008">
    <property type="entry name" value="HMA, heavy metal-associated domain"/>
    <property type="match status" value="1"/>
</dbReference>
<comment type="similarity">
    <text evidence="5">Belongs to the HIPP family.</text>
</comment>
<evidence type="ECO:0000313" key="8">
    <source>
        <dbReference type="Proteomes" id="UP001652660"/>
    </source>
</evidence>
<organism evidence="8 9">
    <name type="scientific">Coffea arabica</name>
    <name type="common">Arabian coffee</name>
    <dbReference type="NCBI Taxonomy" id="13443"/>
    <lineage>
        <taxon>Eukaryota</taxon>
        <taxon>Viridiplantae</taxon>
        <taxon>Streptophyta</taxon>
        <taxon>Embryophyta</taxon>
        <taxon>Tracheophyta</taxon>
        <taxon>Spermatophyta</taxon>
        <taxon>Magnoliopsida</taxon>
        <taxon>eudicotyledons</taxon>
        <taxon>Gunneridae</taxon>
        <taxon>Pentapetalae</taxon>
        <taxon>asterids</taxon>
        <taxon>lamiids</taxon>
        <taxon>Gentianales</taxon>
        <taxon>Rubiaceae</taxon>
        <taxon>Ixoroideae</taxon>
        <taxon>Gardenieae complex</taxon>
        <taxon>Bertiereae - Coffeeae clade</taxon>
        <taxon>Coffeeae</taxon>
        <taxon>Coffea</taxon>
    </lineage>
</organism>
<dbReference type="Pfam" id="PF00403">
    <property type="entry name" value="HMA"/>
    <property type="match status" value="1"/>
</dbReference>
<name>A0A6P6W3Y4_COFAR</name>
<comment type="subcellular location">
    <subcellularLocation>
        <location evidence="1">Membrane</location>
        <topology evidence="1">Peripheral membrane protein</topology>
    </subcellularLocation>
</comment>
<evidence type="ECO:0000256" key="1">
    <source>
        <dbReference type="ARBA" id="ARBA00004170"/>
    </source>
</evidence>
<keyword evidence="3" id="KW-0479">Metal-binding</keyword>
<accession>A0A6P6W3Y4</accession>
<dbReference type="InterPro" id="IPR006121">
    <property type="entry name" value="HMA_dom"/>
</dbReference>
<proteinExistence type="inferred from homology"/>
<dbReference type="PANTHER" id="PTHR45868:SF80">
    <property type="entry name" value="F15K9.8-RELATED"/>
    <property type="match status" value="1"/>
</dbReference>
<reference evidence="8" key="1">
    <citation type="journal article" date="2025" name="Foods">
        <title>Unveiling the Microbial Signatures of Arabica Coffee Cherries: Insights into Ripeness Specific Diversity, Functional Traits, and Implications for Quality and Safety.</title>
        <authorList>
            <consortium name="RefSeq"/>
            <person name="Tenea G.N."/>
            <person name="Cifuentes V."/>
            <person name="Reyes P."/>
            <person name="Cevallos-Vallejos M."/>
        </authorList>
    </citation>
    <scope>NUCLEOTIDE SEQUENCE [LARGE SCALE GENOMIC DNA]</scope>
</reference>
<reference evidence="9" key="2">
    <citation type="submission" date="2025-08" db="UniProtKB">
        <authorList>
            <consortium name="RefSeq"/>
        </authorList>
    </citation>
    <scope>IDENTIFICATION</scope>
    <source>
        <tissue evidence="9">Leaves</tissue>
    </source>
</reference>
<evidence type="ECO:0000256" key="3">
    <source>
        <dbReference type="ARBA" id="ARBA00022723"/>
    </source>
</evidence>
<evidence type="ECO:0000313" key="9">
    <source>
        <dbReference type="RefSeq" id="XP_027109645.2"/>
    </source>
</evidence>
<keyword evidence="8" id="KW-1185">Reference proteome</keyword>
<dbReference type="GeneID" id="113729568"/>
<dbReference type="Proteomes" id="UP001652660">
    <property type="component" value="Chromosome 2e"/>
</dbReference>
<feature type="compositionally biased region" description="Basic and acidic residues" evidence="6">
    <location>
        <begin position="85"/>
        <end position="134"/>
    </location>
</feature>
<keyword evidence="2" id="KW-0488">Methylation</keyword>
<feature type="region of interest" description="Disordered" evidence="6">
    <location>
        <begin position="83"/>
        <end position="136"/>
    </location>
</feature>
<protein>
    <recommendedName>
        <fullName evidence="7">HMA domain-containing protein</fullName>
    </recommendedName>
</protein>
<dbReference type="InterPro" id="IPR036163">
    <property type="entry name" value="HMA_dom_sf"/>
</dbReference>
<evidence type="ECO:0000256" key="2">
    <source>
        <dbReference type="ARBA" id="ARBA00022481"/>
    </source>
</evidence>